<dbReference type="InterPro" id="IPR045851">
    <property type="entry name" value="AMP-bd_C_sf"/>
</dbReference>
<dbReference type="OrthoDB" id="3172305at2"/>
<dbReference type="InterPro" id="IPR042099">
    <property type="entry name" value="ANL_N_sf"/>
</dbReference>
<evidence type="ECO:0000256" key="2">
    <source>
        <dbReference type="ARBA" id="ARBA00022598"/>
    </source>
</evidence>
<dbReference type="PANTHER" id="PTHR43201:SF5">
    <property type="entry name" value="MEDIUM-CHAIN ACYL-COA LIGASE ACSF2, MITOCHONDRIAL"/>
    <property type="match status" value="1"/>
</dbReference>
<feature type="domain" description="AMP-dependent synthetase/ligase" evidence="3">
    <location>
        <begin position="19"/>
        <end position="378"/>
    </location>
</feature>
<dbReference type="Proteomes" id="UP000198680">
    <property type="component" value="Unassembled WGS sequence"/>
</dbReference>
<dbReference type="SUPFAM" id="SSF56801">
    <property type="entry name" value="Acetyl-CoA synthetase-like"/>
    <property type="match status" value="1"/>
</dbReference>
<evidence type="ECO:0000259" key="4">
    <source>
        <dbReference type="Pfam" id="PF13193"/>
    </source>
</evidence>
<evidence type="ECO:0000313" key="5">
    <source>
        <dbReference type="EMBL" id="SDL84794.1"/>
    </source>
</evidence>
<dbReference type="Gene3D" id="3.40.50.12780">
    <property type="entry name" value="N-terminal domain of ligase-like"/>
    <property type="match status" value="1"/>
</dbReference>
<keyword evidence="2" id="KW-0436">Ligase</keyword>
<feature type="domain" description="AMP-binding enzyme C-terminal" evidence="4">
    <location>
        <begin position="429"/>
        <end position="504"/>
    </location>
</feature>
<dbReference type="PROSITE" id="PS00455">
    <property type="entry name" value="AMP_BINDING"/>
    <property type="match status" value="1"/>
</dbReference>
<protein>
    <submittedName>
        <fullName evidence="5">Fatty-acyl-CoA synthase</fullName>
    </submittedName>
</protein>
<organism evidence="5 6">
    <name type="scientific">Geodermatophilus siccatus</name>
    <dbReference type="NCBI Taxonomy" id="1137991"/>
    <lineage>
        <taxon>Bacteria</taxon>
        <taxon>Bacillati</taxon>
        <taxon>Actinomycetota</taxon>
        <taxon>Actinomycetes</taxon>
        <taxon>Geodermatophilales</taxon>
        <taxon>Geodermatophilaceae</taxon>
        <taxon>Geodermatophilus</taxon>
    </lineage>
</organism>
<dbReference type="InterPro" id="IPR000873">
    <property type="entry name" value="AMP-dep_synth/lig_dom"/>
</dbReference>
<dbReference type="InterPro" id="IPR020845">
    <property type="entry name" value="AMP-binding_CS"/>
</dbReference>
<dbReference type="CDD" id="cd17631">
    <property type="entry name" value="FACL_FadD13-like"/>
    <property type="match status" value="1"/>
</dbReference>
<dbReference type="Gene3D" id="3.30.300.30">
    <property type="match status" value="1"/>
</dbReference>
<proteinExistence type="inferred from homology"/>
<comment type="similarity">
    <text evidence="1">Belongs to the ATP-dependent AMP-binding enzyme family.</text>
</comment>
<evidence type="ECO:0000256" key="1">
    <source>
        <dbReference type="ARBA" id="ARBA00006432"/>
    </source>
</evidence>
<keyword evidence="6" id="KW-1185">Reference proteome</keyword>
<sequence>METAIRQAPVAGLGGWPARRARIAPDRTALADPHRTLTYAQLADRTARLAGALERLGVQRGDRVAYLGVNAVEVFETFFATWLLGAIAVPLNYRLSGPEIRYMLEDSGASVLVHSADTDALVDAAAPLPAGVRDVVAVHPASCPAGGRDYGAEVAAGPALAEEPSVGLDDAALILYTSGTTGRPKGAVLTHGNLTWNTINYLAHVDVLSTDRALCIAPLFHCVGLGQVTLPTLFKGGSVELVPKADPGVVLERVSAARITSFSAVPTMLQMMCEHPAWDTADLSSLAVVQYGGSPVQERVARAWLDRGVRLLQGYGMTEASPGVYMSTHDGTAAHPTAVGVPHFFTDVAQLRDGRPEPVGGEPAELLVRGPHVFPGYWGRPEETAASFVDGQWFRTGDVLRVDEDGWAHVVDRVKDVFISGGENVYPAEVEAVAVQLDEVAGCAVVGLRDERWGEVGVGYVELRDGATLTEEQLRAHLEAHLARYKVPRHLVVVGELPRNATGKIRRVELRTRAADEHAVVSPRPEGVS</sequence>
<dbReference type="EMBL" id="FNHE01000002">
    <property type="protein sequence ID" value="SDL84794.1"/>
    <property type="molecule type" value="Genomic_DNA"/>
</dbReference>
<dbReference type="InterPro" id="IPR025110">
    <property type="entry name" value="AMP-bd_C"/>
</dbReference>
<dbReference type="Pfam" id="PF00501">
    <property type="entry name" value="AMP-binding"/>
    <property type="match status" value="1"/>
</dbReference>
<dbReference type="RefSeq" id="WP_091214589.1">
    <property type="nucleotide sequence ID" value="NZ_FNHE01000002.1"/>
</dbReference>
<dbReference type="AlphaFoldDB" id="A0A1G9NEI2"/>
<dbReference type="STRING" id="1137991.SAMN05660642_01002"/>
<dbReference type="GO" id="GO:0006631">
    <property type="term" value="P:fatty acid metabolic process"/>
    <property type="evidence" value="ECO:0007669"/>
    <property type="project" value="TreeGrafter"/>
</dbReference>
<evidence type="ECO:0000313" key="6">
    <source>
        <dbReference type="Proteomes" id="UP000198680"/>
    </source>
</evidence>
<accession>A0A1G9NEI2</accession>
<gene>
    <name evidence="5" type="ORF">SAMN05660642_01002</name>
</gene>
<name>A0A1G9NEI2_9ACTN</name>
<dbReference type="PANTHER" id="PTHR43201">
    <property type="entry name" value="ACYL-COA SYNTHETASE"/>
    <property type="match status" value="1"/>
</dbReference>
<evidence type="ECO:0000259" key="3">
    <source>
        <dbReference type="Pfam" id="PF00501"/>
    </source>
</evidence>
<reference evidence="6" key="1">
    <citation type="submission" date="2016-10" db="EMBL/GenBank/DDBJ databases">
        <authorList>
            <person name="Varghese N."/>
            <person name="Submissions S."/>
        </authorList>
    </citation>
    <scope>NUCLEOTIDE SEQUENCE [LARGE SCALE GENOMIC DNA]</scope>
    <source>
        <strain evidence="6">DSM 45419</strain>
    </source>
</reference>
<dbReference type="GO" id="GO:0031956">
    <property type="term" value="F:medium-chain fatty acid-CoA ligase activity"/>
    <property type="evidence" value="ECO:0007669"/>
    <property type="project" value="TreeGrafter"/>
</dbReference>
<dbReference type="Pfam" id="PF13193">
    <property type="entry name" value="AMP-binding_C"/>
    <property type="match status" value="1"/>
</dbReference>